<reference evidence="2 3" key="1">
    <citation type="submission" date="2024-10" db="EMBL/GenBank/DDBJ databases">
        <title>The Natural Products Discovery Center: Release of the First 8490 Sequenced Strains for Exploring Actinobacteria Biosynthetic Diversity.</title>
        <authorList>
            <person name="Kalkreuter E."/>
            <person name="Kautsar S.A."/>
            <person name="Yang D."/>
            <person name="Bader C.D."/>
            <person name="Teijaro C.N."/>
            <person name="Fluegel L."/>
            <person name="Davis C.M."/>
            <person name="Simpson J.R."/>
            <person name="Lauterbach L."/>
            <person name="Steele A.D."/>
            <person name="Gui C."/>
            <person name="Meng S."/>
            <person name="Li G."/>
            <person name="Viehrig K."/>
            <person name="Ye F."/>
            <person name="Su P."/>
            <person name="Kiefer A.F."/>
            <person name="Nichols A."/>
            <person name="Cepeda A.J."/>
            <person name="Yan W."/>
            <person name="Fan B."/>
            <person name="Jiang Y."/>
            <person name="Adhikari A."/>
            <person name="Zheng C.-J."/>
            <person name="Schuster L."/>
            <person name="Cowan T.M."/>
            <person name="Smanski M.J."/>
            <person name="Chevrette M.G."/>
            <person name="De Carvalho L.P.S."/>
            <person name="Shen B."/>
        </authorList>
    </citation>
    <scope>NUCLEOTIDE SEQUENCE [LARGE SCALE GENOMIC DNA]</scope>
    <source>
        <strain evidence="2 3">NPDC049639</strain>
    </source>
</reference>
<protein>
    <submittedName>
        <fullName evidence="2">Uncharacterized protein</fullName>
    </submittedName>
</protein>
<organism evidence="2 3">
    <name type="scientific">Spongisporangium articulatum</name>
    <dbReference type="NCBI Taxonomy" id="3362603"/>
    <lineage>
        <taxon>Bacteria</taxon>
        <taxon>Bacillati</taxon>
        <taxon>Actinomycetota</taxon>
        <taxon>Actinomycetes</taxon>
        <taxon>Kineosporiales</taxon>
        <taxon>Kineosporiaceae</taxon>
        <taxon>Spongisporangium</taxon>
    </lineage>
</organism>
<keyword evidence="1" id="KW-1133">Transmembrane helix</keyword>
<comment type="caution">
    <text evidence="2">The sequence shown here is derived from an EMBL/GenBank/DDBJ whole genome shotgun (WGS) entry which is preliminary data.</text>
</comment>
<feature type="transmembrane region" description="Helical" evidence="1">
    <location>
        <begin position="332"/>
        <end position="352"/>
    </location>
</feature>
<keyword evidence="3" id="KW-1185">Reference proteome</keyword>
<gene>
    <name evidence="2" type="ORF">ACIB24_04415</name>
</gene>
<proteinExistence type="predicted"/>
<evidence type="ECO:0000256" key="1">
    <source>
        <dbReference type="SAM" id="Phobius"/>
    </source>
</evidence>
<evidence type="ECO:0000313" key="2">
    <source>
        <dbReference type="EMBL" id="MFI7586297.1"/>
    </source>
</evidence>
<sequence>MRKAALRSAFALAAAVLVAVAVPAAYLGDRALAPAGSDAGPRGLPDRWYATSLALPTVRTWPMVEASLLLTNYDMTRYVVVSADGTRYARIPGKTVMNATLSPDGRRVAWVEWISSDDHEGGRNQAILHDLRLSDGSERTQVMTPQTLLLNAIRYVGDDVHLGFGANGKYAERVATFDDRGTLTPAGVTGPAVDAARGDIRNPDGSLYAQVSAERVRIDSTPLDNAPKGVGVHNSWPLPAGTRSAFPLAWTRLGLVLRLEAQGGATRDLFSIAVLDWESGRLETISTTDTAWSPVSAASGLVRTGGTVQAAPPVSPRWHTDVALWVWRQNRIALVTAVTVLLGAGPAIGFVVRRRRAETD</sequence>
<dbReference type="RefSeq" id="WP_398275695.1">
    <property type="nucleotide sequence ID" value="NZ_JBITLV010000001.1"/>
</dbReference>
<accession>A0ABW8AJV7</accession>
<dbReference type="EMBL" id="JBITLV010000001">
    <property type="protein sequence ID" value="MFI7586297.1"/>
    <property type="molecule type" value="Genomic_DNA"/>
</dbReference>
<keyword evidence="1" id="KW-0472">Membrane</keyword>
<evidence type="ECO:0000313" key="3">
    <source>
        <dbReference type="Proteomes" id="UP001612915"/>
    </source>
</evidence>
<keyword evidence="1" id="KW-0812">Transmembrane</keyword>
<name>A0ABW8AJV7_9ACTN</name>
<dbReference type="Proteomes" id="UP001612915">
    <property type="component" value="Unassembled WGS sequence"/>
</dbReference>